<dbReference type="Gene3D" id="3.40.190.10">
    <property type="entry name" value="Periplasmic binding protein-like II"/>
    <property type="match status" value="1"/>
</dbReference>
<dbReference type="AlphaFoldDB" id="A0A2S5SSC2"/>
<dbReference type="OrthoDB" id="9178397at2"/>
<accession>A0A2S5SSC2</accession>
<gene>
    <name evidence="1" type="ORF">C1704_13275</name>
</gene>
<dbReference type="RefSeq" id="WP_104303221.1">
    <property type="nucleotide sequence ID" value="NZ_PSNX01000012.1"/>
</dbReference>
<dbReference type="Proteomes" id="UP000238605">
    <property type="component" value="Unassembled WGS sequence"/>
</dbReference>
<comment type="caution">
    <text evidence="1">The sequence shown here is derived from an EMBL/GenBank/DDBJ whole genome shotgun (WGS) entry which is preliminary data.</text>
</comment>
<reference evidence="1 2" key="1">
    <citation type="submission" date="2018-02" db="EMBL/GenBank/DDBJ databases">
        <title>Reclassifiation of [Polyangium] brachysporum DSM 7029 as Guopingzhaonella breviflexa gen. nov., sp. nov., a member of the family Comamonadaceae.</title>
        <authorList>
            <person name="Tang B."/>
        </authorList>
    </citation>
    <scope>NUCLEOTIDE SEQUENCE [LARGE SCALE GENOMIC DNA]</scope>
    <source>
        <strain evidence="1 2">BCRC 80649</strain>
    </source>
</reference>
<dbReference type="EMBL" id="PSNX01000012">
    <property type="protein sequence ID" value="PPE65599.1"/>
    <property type="molecule type" value="Genomic_DNA"/>
</dbReference>
<evidence type="ECO:0000313" key="1">
    <source>
        <dbReference type="EMBL" id="PPE65599.1"/>
    </source>
</evidence>
<proteinExistence type="predicted"/>
<name>A0A2S5SSC2_9BURK</name>
<organism evidence="1 2">
    <name type="scientific">Caldimonas caldifontis</name>
    <dbReference type="NCBI Taxonomy" id="1452508"/>
    <lineage>
        <taxon>Bacteria</taxon>
        <taxon>Pseudomonadati</taxon>
        <taxon>Pseudomonadota</taxon>
        <taxon>Betaproteobacteria</taxon>
        <taxon>Burkholderiales</taxon>
        <taxon>Sphaerotilaceae</taxon>
        <taxon>Caldimonas</taxon>
    </lineage>
</organism>
<protein>
    <submittedName>
        <fullName evidence="1">Uncharacterized protein</fullName>
    </submittedName>
</protein>
<keyword evidence="2" id="KW-1185">Reference proteome</keyword>
<sequence length="61" mass="6521">MGAPAAAQRLRGRGDAALADEPLLGYGDLWRRWFAQAGVRVTVQEVATFNDAGFMLQAADA</sequence>
<evidence type="ECO:0000313" key="2">
    <source>
        <dbReference type="Proteomes" id="UP000238605"/>
    </source>
</evidence>